<keyword evidence="3 12" id="KW-1134">Transmembrane beta strand</keyword>
<sequence>MPNHRISPTLLALALGAAFPMQAAMAQNAPAPEAKKDTTQLEAVIVTGSRRAENLKEVPLSISAIKSEELDTYNASGQDIRALSGKVPSLNIESDYGRTFPRFYVRGLGNTDFDMNASQPVGLVYDDVVQESIALKGFPVFDMEQVELLRGPQGTLFGRNSPAGVMKFDSVKPGKRFEGYANLGYGRWNSVNLEAAVNVPLSDDWQMRVAGIVQRQDDRVHNPIAATAGATADLEGYNDKALRLQAAYKNGNFSGLFKVQARDFKGSATTFRANIIKKGTNDFVDGYDDSYYPTDGYNSQTLKSSEVSARLRWDFDGVSLYSITAHDRAKFYSRGDVDGGFGSAFVPPSGPNYGGQNANIPFDSQTADGIPTLRQTTQEFRLQSNTSAALQWIAGLYYFNEKLQVDSFNFDSFAAGDPQNGYAVQHQNAKSWAAFGNLNYALTPDLKIRGGVRYTNDKKDFDAARTQTPFGGANVGPLTANPKSTNWSWDLGANYNLDKATSLFARVATGYRAPSIQGRVLFGDTISVAKSEKVLSVEAGFKADLLDNTARISGTVFKYRVKDMQLTAGSGGVNQNRLINAAKAEGQGFELDAQAIIARDWRTTLGFSYNDTKIKDANLFAAPCGASCTVLDPAGPLPGTVSINGNALPRAPKVVWNWTLKYSTEIGNGELTVLTDWAYKDKYNMFLYEAVEYTAKSALEGGLRVGYGWANGKYEVAAYSRNITNHRQVVAAIDFNNLTGIVNEPRSYGVQFKASF</sequence>
<feature type="domain" description="TonB-dependent receptor-like beta-barrel" evidence="16">
    <location>
        <begin position="279"/>
        <end position="691"/>
    </location>
</feature>
<evidence type="ECO:0000256" key="1">
    <source>
        <dbReference type="ARBA" id="ARBA00004571"/>
    </source>
</evidence>
<keyword evidence="18" id="KW-0675">Receptor</keyword>
<feature type="chain" id="PRO_5047218842" evidence="15">
    <location>
        <begin position="24"/>
        <end position="756"/>
    </location>
</feature>
<proteinExistence type="inferred from homology"/>
<dbReference type="PROSITE" id="PS01156">
    <property type="entry name" value="TONB_DEPENDENT_REC_2"/>
    <property type="match status" value="1"/>
</dbReference>
<feature type="domain" description="TonB-dependent receptor plug" evidence="17">
    <location>
        <begin position="55"/>
        <end position="165"/>
    </location>
</feature>
<dbReference type="InterPro" id="IPR039426">
    <property type="entry name" value="TonB-dep_rcpt-like"/>
</dbReference>
<evidence type="ECO:0000256" key="10">
    <source>
        <dbReference type="ARBA" id="ARBA00023136"/>
    </source>
</evidence>
<evidence type="ECO:0000256" key="13">
    <source>
        <dbReference type="PROSITE-ProRule" id="PRU10144"/>
    </source>
</evidence>
<dbReference type="Pfam" id="PF00593">
    <property type="entry name" value="TonB_dep_Rec_b-barrel"/>
    <property type="match status" value="1"/>
</dbReference>
<evidence type="ECO:0000256" key="9">
    <source>
        <dbReference type="ARBA" id="ARBA00023077"/>
    </source>
</evidence>
<evidence type="ECO:0000256" key="11">
    <source>
        <dbReference type="ARBA" id="ARBA00023237"/>
    </source>
</evidence>
<keyword evidence="19" id="KW-1185">Reference proteome</keyword>
<evidence type="ECO:0000256" key="8">
    <source>
        <dbReference type="ARBA" id="ARBA00023065"/>
    </source>
</evidence>
<keyword evidence="10 12" id="KW-0472">Membrane</keyword>
<dbReference type="InterPro" id="IPR000531">
    <property type="entry name" value="Beta-barrel_TonB"/>
</dbReference>
<keyword evidence="8" id="KW-0406">Ion transport</keyword>
<feature type="signal peptide" evidence="15">
    <location>
        <begin position="1"/>
        <end position="23"/>
    </location>
</feature>
<keyword evidence="4" id="KW-0410">Iron transport</keyword>
<dbReference type="InterPro" id="IPR010917">
    <property type="entry name" value="TonB_rcpt_CS"/>
</dbReference>
<reference evidence="18 19" key="1">
    <citation type="submission" date="2023-07" db="EMBL/GenBank/DDBJ databases">
        <title>Sorghum-associated microbial communities from plants grown in Nebraska, USA.</title>
        <authorList>
            <person name="Schachtman D."/>
        </authorList>
    </citation>
    <scope>NUCLEOTIDE SEQUENCE [LARGE SCALE GENOMIC DNA]</scope>
    <source>
        <strain evidence="18 19">BE310</strain>
    </source>
</reference>
<comment type="similarity">
    <text evidence="12 14">Belongs to the TonB-dependent receptor family.</text>
</comment>
<evidence type="ECO:0000256" key="7">
    <source>
        <dbReference type="ARBA" id="ARBA00023004"/>
    </source>
</evidence>
<evidence type="ECO:0000256" key="12">
    <source>
        <dbReference type="PROSITE-ProRule" id="PRU01360"/>
    </source>
</evidence>
<dbReference type="SUPFAM" id="SSF56935">
    <property type="entry name" value="Porins"/>
    <property type="match status" value="1"/>
</dbReference>
<accession>A0ABU1ZG53</accession>
<evidence type="ECO:0000256" key="15">
    <source>
        <dbReference type="SAM" id="SignalP"/>
    </source>
</evidence>
<dbReference type="InterPro" id="IPR036942">
    <property type="entry name" value="Beta-barrel_TonB_sf"/>
</dbReference>
<gene>
    <name evidence="18" type="ORF">J2X16_004977</name>
</gene>
<evidence type="ECO:0000256" key="14">
    <source>
        <dbReference type="RuleBase" id="RU003357"/>
    </source>
</evidence>
<dbReference type="InterPro" id="IPR012910">
    <property type="entry name" value="Plug_dom"/>
</dbReference>
<comment type="subcellular location">
    <subcellularLocation>
        <location evidence="1 12">Cell outer membrane</location>
        <topology evidence="1 12">Multi-pass membrane protein</topology>
    </subcellularLocation>
</comment>
<evidence type="ECO:0000256" key="3">
    <source>
        <dbReference type="ARBA" id="ARBA00022452"/>
    </source>
</evidence>
<dbReference type="Proteomes" id="UP001180536">
    <property type="component" value="Unassembled WGS sequence"/>
</dbReference>
<dbReference type="PROSITE" id="PS52016">
    <property type="entry name" value="TONB_DEPENDENT_REC_3"/>
    <property type="match status" value="1"/>
</dbReference>
<keyword evidence="2 12" id="KW-0813">Transport</keyword>
<dbReference type="RefSeq" id="WP_056875555.1">
    <property type="nucleotide sequence ID" value="NZ_JAVDXQ010000009.1"/>
</dbReference>
<keyword evidence="5 12" id="KW-0812">Transmembrane</keyword>
<dbReference type="PANTHER" id="PTHR32552:SF81">
    <property type="entry name" value="TONB-DEPENDENT OUTER MEMBRANE RECEPTOR"/>
    <property type="match status" value="1"/>
</dbReference>
<keyword evidence="6 15" id="KW-0732">Signal</keyword>
<protein>
    <submittedName>
        <fullName evidence="18">Iron complex outermembrane receptor protein</fullName>
    </submittedName>
</protein>
<comment type="caution">
    <text evidence="18">The sequence shown here is derived from an EMBL/GenBank/DDBJ whole genome shotgun (WGS) entry which is preliminary data.</text>
</comment>
<evidence type="ECO:0000256" key="5">
    <source>
        <dbReference type="ARBA" id="ARBA00022692"/>
    </source>
</evidence>
<keyword evidence="9 14" id="KW-0798">TonB box</keyword>
<organism evidence="18 19">
    <name type="scientific">Pelomonas aquatica</name>
    <dbReference type="NCBI Taxonomy" id="431058"/>
    <lineage>
        <taxon>Bacteria</taxon>
        <taxon>Pseudomonadati</taxon>
        <taxon>Pseudomonadota</taxon>
        <taxon>Betaproteobacteria</taxon>
        <taxon>Burkholderiales</taxon>
        <taxon>Sphaerotilaceae</taxon>
        <taxon>Roseateles</taxon>
    </lineage>
</organism>
<evidence type="ECO:0000256" key="2">
    <source>
        <dbReference type="ARBA" id="ARBA00022448"/>
    </source>
</evidence>
<keyword evidence="7" id="KW-0408">Iron</keyword>
<evidence type="ECO:0000256" key="4">
    <source>
        <dbReference type="ARBA" id="ARBA00022496"/>
    </source>
</evidence>
<feature type="short sequence motif" description="TonB C-terminal box" evidence="13">
    <location>
        <begin position="739"/>
        <end position="756"/>
    </location>
</feature>
<dbReference type="Pfam" id="PF07715">
    <property type="entry name" value="Plug"/>
    <property type="match status" value="1"/>
</dbReference>
<name>A0ABU1ZG53_9BURK</name>
<evidence type="ECO:0000259" key="16">
    <source>
        <dbReference type="Pfam" id="PF00593"/>
    </source>
</evidence>
<evidence type="ECO:0000256" key="6">
    <source>
        <dbReference type="ARBA" id="ARBA00022729"/>
    </source>
</evidence>
<evidence type="ECO:0000259" key="17">
    <source>
        <dbReference type="Pfam" id="PF07715"/>
    </source>
</evidence>
<keyword evidence="11 12" id="KW-0998">Cell outer membrane</keyword>
<dbReference type="PANTHER" id="PTHR32552">
    <property type="entry name" value="FERRICHROME IRON RECEPTOR-RELATED"/>
    <property type="match status" value="1"/>
</dbReference>
<dbReference type="Gene3D" id="2.40.170.20">
    <property type="entry name" value="TonB-dependent receptor, beta-barrel domain"/>
    <property type="match status" value="1"/>
</dbReference>
<evidence type="ECO:0000313" key="19">
    <source>
        <dbReference type="Proteomes" id="UP001180536"/>
    </source>
</evidence>
<dbReference type="EMBL" id="JAVDXQ010000009">
    <property type="protein sequence ID" value="MDR7299607.1"/>
    <property type="molecule type" value="Genomic_DNA"/>
</dbReference>
<evidence type="ECO:0000313" key="18">
    <source>
        <dbReference type="EMBL" id="MDR7299607.1"/>
    </source>
</evidence>